<organism evidence="1 2">
    <name type="scientific">Phaeoacremonium minimum (strain UCR-PA7)</name>
    <name type="common">Esca disease fungus</name>
    <name type="synonym">Togninia minima</name>
    <dbReference type="NCBI Taxonomy" id="1286976"/>
    <lineage>
        <taxon>Eukaryota</taxon>
        <taxon>Fungi</taxon>
        <taxon>Dikarya</taxon>
        <taxon>Ascomycota</taxon>
        <taxon>Pezizomycotina</taxon>
        <taxon>Sordariomycetes</taxon>
        <taxon>Sordariomycetidae</taxon>
        <taxon>Togniniales</taxon>
        <taxon>Togniniaceae</taxon>
        <taxon>Phaeoacremonium</taxon>
    </lineage>
</organism>
<dbReference type="HOGENOM" id="CLU_088625_0_0_1"/>
<dbReference type="OrthoDB" id="5422068at2759"/>
<dbReference type="Gene3D" id="2.170.150.70">
    <property type="match status" value="1"/>
</dbReference>
<dbReference type="GeneID" id="19325771"/>
<protein>
    <recommendedName>
        <fullName evidence="3">CENP-V/GFA domain-containing protein</fullName>
    </recommendedName>
</protein>
<evidence type="ECO:0000313" key="1">
    <source>
        <dbReference type="EMBL" id="EON99248.1"/>
    </source>
</evidence>
<gene>
    <name evidence="1" type="ORF">UCRPA7_5238</name>
</gene>
<dbReference type="RefSeq" id="XP_007915976.1">
    <property type="nucleotide sequence ID" value="XM_007917785.1"/>
</dbReference>
<accession>R8BIU5</accession>
<dbReference type="AlphaFoldDB" id="R8BIU5"/>
<dbReference type="Proteomes" id="UP000014074">
    <property type="component" value="Unassembled WGS sequence"/>
</dbReference>
<sequence>MPLPPDPVEIRGGCNCGAIRYKIKVPAFDERPIHFTFPSAAKADPATPRLPLIATDLCNDCRSATSSILPTWILCPGDFFTISCLPKSTGDDGAPPAQLHKRPLVNRAVVASDDSGRPAFVPAYEMLRGGRPSQDTWLQLYVSTDEETNHKTGRDSFRSFCGRCGTNIAYTVAPMPPGMPDSKQLLEFIFTSFSHVWCNGDKATVLMWAATPGTSLFKPFQAFPYSFTVLKRQLLTPDVAVIDVILGAVDRELLEQDWMRPERHLWWRYGVPWVQDLLMGGLPAPRHPIYSVHDVVQDEFKL</sequence>
<evidence type="ECO:0008006" key="3">
    <source>
        <dbReference type="Google" id="ProtNLM"/>
    </source>
</evidence>
<name>R8BIU5_PHAM7</name>
<proteinExistence type="predicted"/>
<dbReference type="eggNOG" id="ENOG502SQJ7">
    <property type="taxonomic scope" value="Eukaryota"/>
</dbReference>
<evidence type="ECO:0000313" key="2">
    <source>
        <dbReference type="Proteomes" id="UP000014074"/>
    </source>
</evidence>
<reference evidence="2" key="1">
    <citation type="journal article" date="2013" name="Genome Announc.">
        <title>Draft genome sequence of the ascomycete Phaeoacremonium aleophilum strain UCR-PA7, a causal agent of the esca disease complex in grapevines.</title>
        <authorList>
            <person name="Blanco-Ulate B."/>
            <person name="Rolshausen P."/>
            <person name="Cantu D."/>
        </authorList>
    </citation>
    <scope>NUCLEOTIDE SEQUENCE [LARGE SCALE GENOMIC DNA]</scope>
    <source>
        <strain evidence="2">UCR-PA7</strain>
    </source>
</reference>
<keyword evidence="2" id="KW-1185">Reference proteome</keyword>
<dbReference type="KEGG" id="tmn:UCRPA7_5238"/>
<dbReference type="EMBL" id="KB933176">
    <property type="protein sequence ID" value="EON99248.1"/>
    <property type="molecule type" value="Genomic_DNA"/>
</dbReference>